<dbReference type="InterPro" id="IPR036388">
    <property type="entry name" value="WH-like_DNA-bd_sf"/>
</dbReference>
<dbReference type="PANTHER" id="PTHR12806">
    <property type="entry name" value="EAP30 SUBUNIT OF ELL COMPLEX"/>
    <property type="match status" value="1"/>
</dbReference>
<protein>
    <recommendedName>
        <fullName evidence="2">Vacuolar-sorting protein SNF8</fullName>
    </recommendedName>
    <alternativeName>
        <fullName evidence="3">ESCRT-II complex subunit VPS22</fullName>
    </alternativeName>
</protein>
<sequence length="133" mass="15618">MAFRASTGGLIDVQRILNALNKHHSNKSQKITKDDVIKSISQLKIFGCGYTIFQINDQLYLSTDPLRLNNDQIVILNLCHEKKFYTIEDAVKKLNWEESRAKYVTNFLVNEKIVWVDVQQENTQYWPIHMFLE</sequence>
<dbReference type="Gene3D" id="1.10.10.10">
    <property type="entry name" value="Winged helix-like DNA-binding domain superfamily/Winged helix DNA-binding domain"/>
    <property type="match status" value="2"/>
</dbReference>
<dbReference type="AlphaFoldDB" id="A0A6B2G283"/>
<dbReference type="EMBL" id="GHBR01001013">
    <property type="protein sequence ID" value="NDJ96405.1"/>
    <property type="molecule type" value="Transcribed_RNA"/>
</dbReference>
<name>A0A6B2G283_MYXSQ</name>
<evidence type="ECO:0000313" key="4">
    <source>
        <dbReference type="EMBL" id="NDJ96405.1"/>
    </source>
</evidence>
<evidence type="ECO:0000256" key="3">
    <source>
        <dbReference type="ARBA" id="ARBA00030097"/>
    </source>
</evidence>
<comment type="similarity">
    <text evidence="1">Belongs to the SNF8 family.</text>
</comment>
<evidence type="ECO:0000256" key="2">
    <source>
        <dbReference type="ARBA" id="ARBA00017052"/>
    </source>
</evidence>
<dbReference type="GO" id="GO:0043328">
    <property type="term" value="P:protein transport to vacuole involved in ubiquitin-dependent protein catabolic process via the multivesicular body sorting pathway"/>
    <property type="evidence" value="ECO:0007669"/>
    <property type="project" value="TreeGrafter"/>
</dbReference>
<dbReference type="InterPro" id="IPR036390">
    <property type="entry name" value="WH_DNA-bd_sf"/>
</dbReference>
<proteinExistence type="inferred from homology"/>
<dbReference type="GO" id="GO:0000814">
    <property type="term" value="C:ESCRT II complex"/>
    <property type="evidence" value="ECO:0007669"/>
    <property type="project" value="InterPro"/>
</dbReference>
<dbReference type="Pfam" id="PF04157">
    <property type="entry name" value="EAP30"/>
    <property type="match status" value="1"/>
</dbReference>
<evidence type="ECO:0000256" key="1">
    <source>
        <dbReference type="ARBA" id="ARBA00009834"/>
    </source>
</evidence>
<reference evidence="4" key="1">
    <citation type="submission" date="2018-11" db="EMBL/GenBank/DDBJ databases">
        <title>Myxobolus squamalis genome and transcriptome.</title>
        <authorList>
            <person name="Yahalomi D."/>
            <person name="Atkinson S.D."/>
            <person name="Neuhof M."/>
            <person name="Chang E.S."/>
            <person name="Philippe H."/>
            <person name="Cartwright P."/>
            <person name="Bartholomew J.L."/>
            <person name="Huchon D."/>
        </authorList>
    </citation>
    <scope>NUCLEOTIDE SEQUENCE</scope>
    <source>
        <strain evidence="4">71B08</strain>
        <tissue evidence="4">Whole</tissue>
    </source>
</reference>
<dbReference type="InterPro" id="IPR016689">
    <property type="entry name" value="ESCRT-2_cplx_Snf8"/>
</dbReference>
<dbReference type="InterPro" id="IPR040608">
    <property type="entry name" value="Snf8/Vps36"/>
</dbReference>
<dbReference type="PANTHER" id="PTHR12806:SF0">
    <property type="entry name" value="VACUOLAR-SORTING PROTEIN SNF8"/>
    <property type="match status" value="1"/>
</dbReference>
<organism evidence="4">
    <name type="scientific">Myxobolus squamalis</name>
    <name type="common">Myxosporean</name>
    <dbReference type="NCBI Taxonomy" id="59785"/>
    <lineage>
        <taxon>Eukaryota</taxon>
        <taxon>Metazoa</taxon>
        <taxon>Cnidaria</taxon>
        <taxon>Myxozoa</taxon>
        <taxon>Myxosporea</taxon>
        <taxon>Bivalvulida</taxon>
        <taxon>Platysporina</taxon>
        <taxon>Myxobolidae</taxon>
        <taxon>Myxobolus</taxon>
    </lineage>
</organism>
<accession>A0A6B2G283</accession>
<dbReference type="SUPFAM" id="SSF46785">
    <property type="entry name" value="Winged helix' DNA-binding domain"/>
    <property type="match status" value="2"/>
</dbReference>